<keyword evidence="4" id="KW-1185">Reference proteome</keyword>
<name>A0ABT7QMQ0_9GAMM</name>
<dbReference type="Gene3D" id="3.40.190.100">
    <property type="entry name" value="Glycine betaine-binding periplasmic protein, domain 2"/>
    <property type="match status" value="1"/>
</dbReference>
<reference evidence="3" key="2">
    <citation type="journal article" date="2023" name="Microbiome">
        <title>Synthase-selected sorting approach identifies a beta-lactone synthase in a nudibranch symbiotic bacterium.</title>
        <authorList>
            <person name="Dzunkova M."/>
            <person name="La Clair J.J."/>
            <person name="Tyml T."/>
            <person name="Doud D."/>
            <person name="Schulz F."/>
            <person name="Piquer-Esteban S."/>
            <person name="Porcel Sanchis D."/>
            <person name="Osborn A."/>
            <person name="Robinson D."/>
            <person name="Louie K.B."/>
            <person name="Bowen B.P."/>
            <person name="Bowers R.M."/>
            <person name="Lee J."/>
            <person name="Arnau V."/>
            <person name="Diaz-Villanueva W."/>
            <person name="Stepanauskas R."/>
            <person name="Gosliner T."/>
            <person name="Date S.V."/>
            <person name="Northen T.R."/>
            <person name="Cheng J.F."/>
            <person name="Burkart M.D."/>
            <person name="Woyke T."/>
        </authorList>
    </citation>
    <scope>NUCLEOTIDE SEQUENCE</scope>
    <source>
        <strain evidence="3">Df01</strain>
    </source>
</reference>
<evidence type="ECO:0000259" key="2">
    <source>
        <dbReference type="Pfam" id="PF04069"/>
    </source>
</evidence>
<evidence type="ECO:0000256" key="1">
    <source>
        <dbReference type="SAM" id="SignalP"/>
    </source>
</evidence>
<feature type="chain" id="PRO_5045289967" evidence="1">
    <location>
        <begin position="21"/>
        <end position="309"/>
    </location>
</feature>
<sequence>MKKLLTIAVLSCALSTVAHADSDDPIKIPIHNWSSQIVGAYIVGKILNENGREVEFVPADSQAVYQSMCEGDIDLVHEVWEGAFGENFEKVVAEGCVVDVATHDAKTREEWWYPDYVEEQCPGLPDWEALNACAEIFSTPETAPKGRFLAGPADWLKNDDKRVKGLGINFEVVNAGQAAALWAELKSASDAKRPIVLFNWTPNFVEALYKGKFIEFPEHGEGCTTDPSWGINPNEVYDCGNPKGGYLKIGVWQGFADKYPEAYKVVQKINFNNLDVAVMAKLVDIDEMEPEAAAEMWLQENAGKWKSWL</sequence>
<evidence type="ECO:0000313" key="3">
    <source>
        <dbReference type="EMBL" id="MDM5147987.1"/>
    </source>
</evidence>
<dbReference type="Gene3D" id="3.10.105.10">
    <property type="entry name" value="Dipeptide-binding Protein, Domain 3"/>
    <property type="match status" value="1"/>
</dbReference>
<keyword evidence="1" id="KW-0732">Signal</keyword>
<reference evidence="3" key="1">
    <citation type="submission" date="2022-08" db="EMBL/GenBank/DDBJ databases">
        <authorList>
            <person name="Dzunkova M."/>
            <person name="La Clair J."/>
            <person name="Tyml T."/>
            <person name="Doud D."/>
            <person name="Schulz F."/>
            <person name="Piquer S."/>
            <person name="Porcel Sanchis D."/>
            <person name="Osborn A."/>
            <person name="Robinson D."/>
            <person name="Louie K.B."/>
            <person name="Bowen B.P."/>
            <person name="Bowers R."/>
            <person name="Lee J."/>
            <person name="Arnau Llombart V."/>
            <person name="Diaz Villanueva W."/>
            <person name="Gosliner T."/>
            <person name="Northen T."/>
            <person name="Cheng J.-F."/>
            <person name="Burkart M.D."/>
            <person name="Woyke T."/>
        </authorList>
    </citation>
    <scope>NUCLEOTIDE SEQUENCE</scope>
    <source>
        <strain evidence="3">Df01</strain>
    </source>
</reference>
<dbReference type="Gene3D" id="3.40.190.10">
    <property type="entry name" value="Periplasmic binding protein-like II"/>
    <property type="match status" value="1"/>
</dbReference>
<comment type="caution">
    <text evidence="3">The sequence shown here is derived from an EMBL/GenBank/DDBJ whole genome shotgun (WGS) entry which is preliminary data.</text>
</comment>
<organism evidence="3 4">
    <name type="scientific">Candidatus Doriopsillibacter californiensis</name>
    <dbReference type="NCBI Taxonomy" id="2970740"/>
    <lineage>
        <taxon>Bacteria</taxon>
        <taxon>Pseudomonadati</taxon>
        <taxon>Pseudomonadota</taxon>
        <taxon>Gammaproteobacteria</taxon>
        <taxon>Candidatus Tethybacterales</taxon>
        <taxon>Candidatus Persebacteraceae</taxon>
        <taxon>Candidatus Doriopsillibacter</taxon>
    </lineage>
</organism>
<dbReference type="CDD" id="cd13643">
    <property type="entry name" value="PBP2_BCP_2"/>
    <property type="match status" value="1"/>
</dbReference>
<gene>
    <name evidence="3" type="ORF">NQX30_06350</name>
</gene>
<dbReference type="Pfam" id="PF04069">
    <property type="entry name" value="OpuAC"/>
    <property type="match status" value="1"/>
</dbReference>
<feature type="signal peptide" evidence="1">
    <location>
        <begin position="1"/>
        <end position="20"/>
    </location>
</feature>
<dbReference type="InterPro" id="IPR007210">
    <property type="entry name" value="ABC_Gly_betaine_transp_sub-bd"/>
</dbReference>
<dbReference type="EMBL" id="JANQAO010000003">
    <property type="protein sequence ID" value="MDM5147987.1"/>
    <property type="molecule type" value="Genomic_DNA"/>
</dbReference>
<protein>
    <submittedName>
        <fullName evidence="3">ABC transporter substrate-binding protein</fullName>
    </submittedName>
</protein>
<proteinExistence type="predicted"/>
<accession>A0ABT7QMQ0</accession>
<feature type="domain" description="ABC-type glycine betaine transport system substrate-binding" evidence="2">
    <location>
        <begin position="24"/>
        <end position="300"/>
    </location>
</feature>
<evidence type="ECO:0000313" key="4">
    <source>
        <dbReference type="Proteomes" id="UP001168167"/>
    </source>
</evidence>
<dbReference type="SUPFAM" id="SSF53850">
    <property type="entry name" value="Periplasmic binding protein-like II"/>
    <property type="match status" value="1"/>
</dbReference>
<dbReference type="Proteomes" id="UP001168167">
    <property type="component" value="Unassembled WGS sequence"/>
</dbReference>